<evidence type="ECO:0000256" key="1">
    <source>
        <dbReference type="ARBA" id="ARBA00004141"/>
    </source>
</evidence>
<dbReference type="Proteomes" id="UP001595953">
    <property type="component" value="Unassembled WGS sequence"/>
</dbReference>
<reference evidence="7" key="1">
    <citation type="journal article" date="2019" name="Int. J. Syst. Evol. Microbiol.">
        <title>The Global Catalogue of Microorganisms (GCM) 10K type strain sequencing project: providing services to taxonomists for standard genome sequencing and annotation.</title>
        <authorList>
            <consortium name="The Broad Institute Genomics Platform"/>
            <consortium name="The Broad Institute Genome Sequencing Center for Infectious Disease"/>
            <person name="Wu L."/>
            <person name="Ma J."/>
        </authorList>
    </citation>
    <scope>NUCLEOTIDE SEQUENCE [LARGE SCALE GENOMIC DNA]</scope>
    <source>
        <strain evidence="7">CCUG 63682</strain>
    </source>
</reference>
<keyword evidence="4 5" id="KW-0472">Membrane</keyword>
<dbReference type="SMART" id="SM00679">
    <property type="entry name" value="CTNS"/>
    <property type="match status" value="1"/>
</dbReference>
<keyword evidence="3 5" id="KW-1133">Transmembrane helix</keyword>
<comment type="subcellular location">
    <subcellularLocation>
        <location evidence="1">Membrane</location>
        <topology evidence="1">Multi-pass membrane protein</topology>
    </subcellularLocation>
</comment>
<proteinExistence type="predicted"/>
<feature type="transmembrane region" description="Helical" evidence="5">
    <location>
        <begin position="6"/>
        <end position="26"/>
    </location>
</feature>
<evidence type="ECO:0000256" key="3">
    <source>
        <dbReference type="ARBA" id="ARBA00022989"/>
    </source>
</evidence>
<dbReference type="Pfam" id="PF04193">
    <property type="entry name" value="PQ-loop"/>
    <property type="match status" value="1"/>
</dbReference>
<evidence type="ECO:0000256" key="5">
    <source>
        <dbReference type="SAM" id="Phobius"/>
    </source>
</evidence>
<name>A0ABV9N5Q8_9FLAO</name>
<dbReference type="EMBL" id="JBHSGP010000014">
    <property type="protein sequence ID" value="MFC4723156.1"/>
    <property type="molecule type" value="Genomic_DNA"/>
</dbReference>
<feature type="transmembrane region" description="Helical" evidence="5">
    <location>
        <begin position="65"/>
        <end position="84"/>
    </location>
</feature>
<dbReference type="RefSeq" id="WP_387964288.1">
    <property type="nucleotide sequence ID" value="NZ_JBHSGP010000014.1"/>
</dbReference>
<comment type="caution">
    <text evidence="6">The sequence shown here is derived from an EMBL/GenBank/DDBJ whole genome shotgun (WGS) entry which is preliminary data.</text>
</comment>
<accession>A0ABV9N5Q8</accession>
<evidence type="ECO:0000256" key="2">
    <source>
        <dbReference type="ARBA" id="ARBA00022692"/>
    </source>
</evidence>
<evidence type="ECO:0000313" key="7">
    <source>
        <dbReference type="Proteomes" id="UP001595953"/>
    </source>
</evidence>
<sequence length="89" mass="10141">MDNTANIEILGFIAAVLTTAAFLPQVYKTWRTKDVSGLSLPMFLMFFTGITLWFIYGFLINSPSLIFANGITMVSTFLLLFFIVKYRKK</sequence>
<dbReference type="InterPro" id="IPR047662">
    <property type="entry name" value="SemiSWEET"/>
</dbReference>
<evidence type="ECO:0000256" key="4">
    <source>
        <dbReference type="ARBA" id="ARBA00023136"/>
    </source>
</evidence>
<protein>
    <submittedName>
        <fullName evidence="6">SemiSWEET family sugar transporter</fullName>
    </submittedName>
</protein>
<dbReference type="Gene3D" id="1.20.1280.290">
    <property type="match status" value="1"/>
</dbReference>
<dbReference type="InterPro" id="IPR006603">
    <property type="entry name" value="PQ-loop_rpt"/>
</dbReference>
<gene>
    <name evidence="6" type="ORF">ACFO5O_12540</name>
</gene>
<keyword evidence="2 5" id="KW-0812">Transmembrane</keyword>
<dbReference type="NCBIfam" id="NF037968">
    <property type="entry name" value="SemiSWEET_2"/>
    <property type="match status" value="1"/>
</dbReference>
<organism evidence="6 7">
    <name type="scientific">Geojedonia litorea</name>
    <dbReference type="NCBI Taxonomy" id="1268269"/>
    <lineage>
        <taxon>Bacteria</taxon>
        <taxon>Pseudomonadati</taxon>
        <taxon>Bacteroidota</taxon>
        <taxon>Flavobacteriia</taxon>
        <taxon>Flavobacteriales</taxon>
        <taxon>Flavobacteriaceae</taxon>
        <taxon>Geojedonia</taxon>
    </lineage>
</organism>
<feature type="transmembrane region" description="Helical" evidence="5">
    <location>
        <begin position="38"/>
        <end position="59"/>
    </location>
</feature>
<keyword evidence="6" id="KW-0762">Sugar transport</keyword>
<evidence type="ECO:0000313" key="6">
    <source>
        <dbReference type="EMBL" id="MFC4723156.1"/>
    </source>
</evidence>
<keyword evidence="7" id="KW-1185">Reference proteome</keyword>
<keyword evidence="6" id="KW-0813">Transport</keyword>